<comment type="caution">
    <text evidence="2">The sequence shown here is derived from an EMBL/GenBank/DDBJ whole genome shotgun (WGS) entry which is preliminary data.</text>
</comment>
<proteinExistence type="predicted"/>
<protein>
    <recommendedName>
        <fullName evidence="4">Secreted protein</fullName>
    </recommendedName>
</protein>
<gene>
    <name evidence="2" type="ORF">P171DRAFT_434350</name>
</gene>
<feature type="chain" id="PRO_5040212627" description="Secreted protein" evidence="1">
    <location>
        <begin position="18"/>
        <end position="79"/>
    </location>
</feature>
<keyword evidence="1" id="KW-0732">Signal</keyword>
<evidence type="ECO:0000256" key="1">
    <source>
        <dbReference type="SAM" id="SignalP"/>
    </source>
</evidence>
<evidence type="ECO:0000313" key="3">
    <source>
        <dbReference type="Proteomes" id="UP000799764"/>
    </source>
</evidence>
<sequence>MILLAVLLLNPSSLLLSAKPSRVCNPRPTRLGYRVHVRFTVNGVVHAVQHVEMALANAFLERTEKVFEYCVSLDVALLL</sequence>
<keyword evidence="3" id="KW-1185">Reference proteome</keyword>
<accession>A0A9P4U900</accession>
<evidence type="ECO:0008006" key="4">
    <source>
        <dbReference type="Google" id="ProtNLM"/>
    </source>
</evidence>
<evidence type="ECO:0000313" key="2">
    <source>
        <dbReference type="EMBL" id="KAF2441710.1"/>
    </source>
</evidence>
<name>A0A9P4U900_9PLEO</name>
<reference evidence="2" key="1">
    <citation type="journal article" date="2020" name="Stud. Mycol.">
        <title>101 Dothideomycetes genomes: a test case for predicting lifestyles and emergence of pathogens.</title>
        <authorList>
            <person name="Haridas S."/>
            <person name="Albert R."/>
            <person name="Binder M."/>
            <person name="Bloem J."/>
            <person name="Labutti K."/>
            <person name="Salamov A."/>
            <person name="Andreopoulos B."/>
            <person name="Baker S."/>
            <person name="Barry K."/>
            <person name="Bills G."/>
            <person name="Bluhm B."/>
            <person name="Cannon C."/>
            <person name="Castanera R."/>
            <person name="Culley D."/>
            <person name="Daum C."/>
            <person name="Ezra D."/>
            <person name="Gonzalez J."/>
            <person name="Henrissat B."/>
            <person name="Kuo A."/>
            <person name="Liang C."/>
            <person name="Lipzen A."/>
            <person name="Lutzoni F."/>
            <person name="Magnuson J."/>
            <person name="Mondo S."/>
            <person name="Nolan M."/>
            <person name="Ohm R."/>
            <person name="Pangilinan J."/>
            <person name="Park H.-J."/>
            <person name="Ramirez L."/>
            <person name="Alfaro M."/>
            <person name="Sun H."/>
            <person name="Tritt A."/>
            <person name="Yoshinaga Y."/>
            <person name="Zwiers L.-H."/>
            <person name="Turgeon B."/>
            <person name="Goodwin S."/>
            <person name="Spatafora J."/>
            <person name="Crous P."/>
            <person name="Grigoriev I."/>
        </authorList>
    </citation>
    <scope>NUCLEOTIDE SEQUENCE</scope>
    <source>
        <strain evidence="2">CBS 690.94</strain>
    </source>
</reference>
<dbReference type="EMBL" id="MU001505">
    <property type="protein sequence ID" value="KAF2441710.1"/>
    <property type="molecule type" value="Genomic_DNA"/>
</dbReference>
<dbReference type="AlphaFoldDB" id="A0A9P4U900"/>
<feature type="signal peptide" evidence="1">
    <location>
        <begin position="1"/>
        <end position="17"/>
    </location>
</feature>
<organism evidence="2 3">
    <name type="scientific">Karstenula rhodostoma CBS 690.94</name>
    <dbReference type="NCBI Taxonomy" id="1392251"/>
    <lineage>
        <taxon>Eukaryota</taxon>
        <taxon>Fungi</taxon>
        <taxon>Dikarya</taxon>
        <taxon>Ascomycota</taxon>
        <taxon>Pezizomycotina</taxon>
        <taxon>Dothideomycetes</taxon>
        <taxon>Pleosporomycetidae</taxon>
        <taxon>Pleosporales</taxon>
        <taxon>Massarineae</taxon>
        <taxon>Didymosphaeriaceae</taxon>
        <taxon>Karstenula</taxon>
    </lineage>
</organism>
<dbReference type="Proteomes" id="UP000799764">
    <property type="component" value="Unassembled WGS sequence"/>
</dbReference>